<keyword evidence="2" id="KW-1185">Reference proteome</keyword>
<name>A0A6A5ZJK0_9PLEO</name>
<feature type="non-terminal residue" evidence="1">
    <location>
        <position position="61"/>
    </location>
</feature>
<protein>
    <submittedName>
        <fullName evidence="1">Uncharacterized protein</fullName>
    </submittedName>
</protein>
<dbReference type="Proteomes" id="UP000799770">
    <property type="component" value="Unassembled WGS sequence"/>
</dbReference>
<organism evidence="1 2">
    <name type="scientific">Lophiotrema nucula</name>
    <dbReference type="NCBI Taxonomy" id="690887"/>
    <lineage>
        <taxon>Eukaryota</taxon>
        <taxon>Fungi</taxon>
        <taxon>Dikarya</taxon>
        <taxon>Ascomycota</taxon>
        <taxon>Pezizomycotina</taxon>
        <taxon>Dothideomycetes</taxon>
        <taxon>Pleosporomycetidae</taxon>
        <taxon>Pleosporales</taxon>
        <taxon>Lophiotremataceae</taxon>
        <taxon>Lophiotrema</taxon>
    </lineage>
</organism>
<gene>
    <name evidence="1" type="ORF">BDV96DRAFT_567333</name>
</gene>
<evidence type="ECO:0000313" key="2">
    <source>
        <dbReference type="Proteomes" id="UP000799770"/>
    </source>
</evidence>
<sequence>MDFTYYRDFALTVPSEVAPSKSGTSFTHHLWRLTCTNASTYYYLYIQTVLQTSQTSPVQVY</sequence>
<proteinExistence type="predicted"/>
<evidence type="ECO:0000313" key="1">
    <source>
        <dbReference type="EMBL" id="KAF2119306.1"/>
    </source>
</evidence>
<reference evidence="1" key="1">
    <citation type="journal article" date="2020" name="Stud. Mycol.">
        <title>101 Dothideomycetes genomes: a test case for predicting lifestyles and emergence of pathogens.</title>
        <authorList>
            <person name="Haridas S."/>
            <person name="Albert R."/>
            <person name="Binder M."/>
            <person name="Bloem J."/>
            <person name="Labutti K."/>
            <person name="Salamov A."/>
            <person name="Andreopoulos B."/>
            <person name="Baker S."/>
            <person name="Barry K."/>
            <person name="Bills G."/>
            <person name="Bluhm B."/>
            <person name="Cannon C."/>
            <person name="Castanera R."/>
            <person name="Culley D."/>
            <person name="Daum C."/>
            <person name="Ezra D."/>
            <person name="Gonzalez J."/>
            <person name="Henrissat B."/>
            <person name="Kuo A."/>
            <person name="Liang C."/>
            <person name="Lipzen A."/>
            <person name="Lutzoni F."/>
            <person name="Magnuson J."/>
            <person name="Mondo S."/>
            <person name="Nolan M."/>
            <person name="Ohm R."/>
            <person name="Pangilinan J."/>
            <person name="Park H.-J."/>
            <person name="Ramirez L."/>
            <person name="Alfaro M."/>
            <person name="Sun H."/>
            <person name="Tritt A."/>
            <person name="Yoshinaga Y."/>
            <person name="Zwiers L.-H."/>
            <person name="Turgeon B."/>
            <person name="Goodwin S."/>
            <person name="Spatafora J."/>
            <person name="Crous P."/>
            <person name="Grigoriev I."/>
        </authorList>
    </citation>
    <scope>NUCLEOTIDE SEQUENCE</scope>
    <source>
        <strain evidence="1">CBS 627.86</strain>
    </source>
</reference>
<accession>A0A6A5ZJK0</accession>
<dbReference type="EMBL" id="ML977315">
    <property type="protein sequence ID" value="KAF2119306.1"/>
    <property type="molecule type" value="Genomic_DNA"/>
</dbReference>
<dbReference type="AlphaFoldDB" id="A0A6A5ZJK0"/>